<dbReference type="SUPFAM" id="SSF56112">
    <property type="entry name" value="Protein kinase-like (PK-like)"/>
    <property type="match status" value="1"/>
</dbReference>
<keyword evidence="1" id="KW-0723">Serine/threonine-protein kinase</keyword>
<keyword evidence="3" id="KW-0547">Nucleotide-binding</keyword>
<dbReference type="InParanoid" id="W4JW75"/>
<dbReference type="InterPro" id="IPR008271">
    <property type="entry name" value="Ser/Thr_kinase_AS"/>
</dbReference>
<dbReference type="eggNOG" id="KOG0583">
    <property type="taxonomic scope" value="Eukaryota"/>
</dbReference>
<dbReference type="KEGG" id="hir:HETIRDRAFT_156572"/>
<dbReference type="RefSeq" id="XP_009550849.1">
    <property type="nucleotide sequence ID" value="XM_009552554.1"/>
</dbReference>
<dbReference type="Pfam" id="PF00069">
    <property type="entry name" value="Pkinase"/>
    <property type="match status" value="1"/>
</dbReference>
<feature type="domain" description="Protein kinase" evidence="7">
    <location>
        <begin position="135"/>
        <end position="424"/>
    </location>
</feature>
<feature type="region of interest" description="Disordered" evidence="6">
    <location>
        <begin position="1"/>
        <end position="33"/>
    </location>
</feature>
<dbReference type="GeneID" id="20667649"/>
<dbReference type="HOGENOM" id="CLU_523800_0_0_1"/>
<organism evidence="8 9">
    <name type="scientific">Heterobasidion irregulare (strain TC 32-1)</name>
    <dbReference type="NCBI Taxonomy" id="747525"/>
    <lineage>
        <taxon>Eukaryota</taxon>
        <taxon>Fungi</taxon>
        <taxon>Dikarya</taxon>
        <taxon>Basidiomycota</taxon>
        <taxon>Agaricomycotina</taxon>
        <taxon>Agaricomycetes</taxon>
        <taxon>Russulales</taxon>
        <taxon>Bondarzewiaceae</taxon>
        <taxon>Heterobasidion</taxon>
        <taxon>Heterobasidion annosum species complex</taxon>
    </lineage>
</organism>
<keyword evidence="2" id="KW-0808">Transferase</keyword>
<keyword evidence="5" id="KW-0067">ATP-binding</keyword>
<evidence type="ECO:0000313" key="8">
    <source>
        <dbReference type="EMBL" id="ETW77330.1"/>
    </source>
</evidence>
<sequence length="520" mass="59256">MTTNTTAQSLIPTSATATSSALEHPRSSTPSPLELNTIVSECDTSSKTLLDDHSPHVVENHSSPRAFYRSRYGVFEVDLTDPLQPKALLTHQRIPTRPNPHPIFRRRTPSSPGDVDMEQLVKERLRKKIDAPGPFTPLEMLHQGDKVSAHAVYDQCTSSVICLKVVDKTNKDKEDRTRALRYELKAYQRISRYERSPYVMQLEGVFQDQEAAYFAMELMPLDLHAATEVLLTPAVTRRWLAQAAAGIHALHCMGIIHRDVKPENFLIDQMGNTRISDFGCALVLDSRLEDCIPSSRELCGTHGYMAPEMLTAASLQEWAGEAVDEEEYKLFNPWGGYGNEVDWWGLGCTFFEMLTTQRLFCRKKDMKDYITYCKMGDLQYLTERAQVHVVNALEDGADRVLVGLLDINPATRFTWDGIQQELFFISAGVNEFDVLERCSPDVKRFRASKNLCAQLPITNDVPSQDLFSITEAEIARTRKSDRSQYLHLGDRDQQQLDKVWKDFGWINPYGMWRSYRQFNA</sequence>
<evidence type="ECO:0000256" key="6">
    <source>
        <dbReference type="SAM" id="MobiDB-lite"/>
    </source>
</evidence>
<gene>
    <name evidence="8" type="ORF">HETIRDRAFT_156572</name>
</gene>
<dbReference type="InterPro" id="IPR011009">
    <property type="entry name" value="Kinase-like_dom_sf"/>
</dbReference>
<evidence type="ECO:0000313" key="9">
    <source>
        <dbReference type="Proteomes" id="UP000030671"/>
    </source>
</evidence>
<dbReference type="PANTHER" id="PTHR24351">
    <property type="entry name" value="RIBOSOMAL PROTEIN S6 KINASE"/>
    <property type="match status" value="1"/>
</dbReference>
<evidence type="ECO:0000256" key="3">
    <source>
        <dbReference type="ARBA" id="ARBA00022741"/>
    </source>
</evidence>
<dbReference type="OrthoDB" id="10252171at2759"/>
<dbReference type="GO" id="GO:0004674">
    <property type="term" value="F:protein serine/threonine kinase activity"/>
    <property type="evidence" value="ECO:0007669"/>
    <property type="project" value="UniProtKB-KW"/>
</dbReference>
<evidence type="ECO:0000256" key="2">
    <source>
        <dbReference type="ARBA" id="ARBA00022679"/>
    </source>
</evidence>
<feature type="region of interest" description="Disordered" evidence="6">
    <location>
        <begin position="93"/>
        <end position="115"/>
    </location>
</feature>
<proteinExistence type="predicted"/>
<evidence type="ECO:0000259" key="7">
    <source>
        <dbReference type="PROSITE" id="PS50011"/>
    </source>
</evidence>
<dbReference type="InterPro" id="IPR000719">
    <property type="entry name" value="Prot_kinase_dom"/>
</dbReference>
<dbReference type="EMBL" id="KI925463">
    <property type="protein sequence ID" value="ETW77330.1"/>
    <property type="molecule type" value="Genomic_DNA"/>
</dbReference>
<dbReference type="Gene3D" id="3.30.200.20">
    <property type="entry name" value="Phosphorylase Kinase, domain 1"/>
    <property type="match status" value="1"/>
</dbReference>
<reference evidence="8 9" key="1">
    <citation type="journal article" date="2012" name="New Phytol.">
        <title>Insight into trade-off between wood decay and parasitism from the genome of a fungal forest pathogen.</title>
        <authorList>
            <person name="Olson A."/>
            <person name="Aerts A."/>
            <person name="Asiegbu F."/>
            <person name="Belbahri L."/>
            <person name="Bouzid O."/>
            <person name="Broberg A."/>
            <person name="Canback B."/>
            <person name="Coutinho P.M."/>
            <person name="Cullen D."/>
            <person name="Dalman K."/>
            <person name="Deflorio G."/>
            <person name="van Diepen L.T."/>
            <person name="Dunand C."/>
            <person name="Duplessis S."/>
            <person name="Durling M."/>
            <person name="Gonthier P."/>
            <person name="Grimwood J."/>
            <person name="Fossdal C.G."/>
            <person name="Hansson D."/>
            <person name="Henrissat B."/>
            <person name="Hietala A."/>
            <person name="Himmelstrand K."/>
            <person name="Hoffmeister D."/>
            <person name="Hogberg N."/>
            <person name="James T.Y."/>
            <person name="Karlsson M."/>
            <person name="Kohler A."/>
            <person name="Kues U."/>
            <person name="Lee Y.H."/>
            <person name="Lin Y.C."/>
            <person name="Lind M."/>
            <person name="Lindquist E."/>
            <person name="Lombard V."/>
            <person name="Lucas S."/>
            <person name="Lunden K."/>
            <person name="Morin E."/>
            <person name="Murat C."/>
            <person name="Park J."/>
            <person name="Raffaello T."/>
            <person name="Rouze P."/>
            <person name="Salamov A."/>
            <person name="Schmutz J."/>
            <person name="Solheim H."/>
            <person name="Stahlberg J."/>
            <person name="Velez H."/>
            <person name="de Vries R.P."/>
            <person name="Wiebenga A."/>
            <person name="Woodward S."/>
            <person name="Yakovlev I."/>
            <person name="Garbelotto M."/>
            <person name="Martin F."/>
            <person name="Grigoriev I.V."/>
            <person name="Stenlid J."/>
        </authorList>
    </citation>
    <scope>NUCLEOTIDE SEQUENCE [LARGE SCALE GENOMIC DNA]</scope>
    <source>
        <strain evidence="8 9">TC 32-1</strain>
    </source>
</reference>
<keyword evidence="4" id="KW-0418">Kinase</keyword>
<keyword evidence="9" id="KW-1185">Reference proteome</keyword>
<dbReference type="STRING" id="747525.W4JW75"/>
<dbReference type="GO" id="GO:0005524">
    <property type="term" value="F:ATP binding"/>
    <property type="evidence" value="ECO:0007669"/>
    <property type="project" value="UniProtKB-KW"/>
</dbReference>
<dbReference type="Proteomes" id="UP000030671">
    <property type="component" value="Unassembled WGS sequence"/>
</dbReference>
<feature type="compositionally biased region" description="Polar residues" evidence="6">
    <location>
        <begin position="1"/>
        <end position="31"/>
    </location>
</feature>
<evidence type="ECO:0000256" key="4">
    <source>
        <dbReference type="ARBA" id="ARBA00022777"/>
    </source>
</evidence>
<protein>
    <recommendedName>
        <fullName evidence="7">Protein kinase domain-containing protein</fullName>
    </recommendedName>
</protein>
<dbReference type="AlphaFoldDB" id="W4JW75"/>
<dbReference type="Gene3D" id="1.10.510.10">
    <property type="entry name" value="Transferase(Phosphotransferase) domain 1"/>
    <property type="match status" value="1"/>
</dbReference>
<evidence type="ECO:0000256" key="5">
    <source>
        <dbReference type="ARBA" id="ARBA00022840"/>
    </source>
</evidence>
<dbReference type="SMART" id="SM00220">
    <property type="entry name" value="S_TKc"/>
    <property type="match status" value="1"/>
</dbReference>
<dbReference type="PROSITE" id="PS50011">
    <property type="entry name" value="PROTEIN_KINASE_DOM"/>
    <property type="match status" value="1"/>
</dbReference>
<dbReference type="PROSITE" id="PS00108">
    <property type="entry name" value="PROTEIN_KINASE_ST"/>
    <property type="match status" value="1"/>
</dbReference>
<accession>W4JW75</accession>
<name>W4JW75_HETIT</name>
<evidence type="ECO:0000256" key="1">
    <source>
        <dbReference type="ARBA" id="ARBA00022527"/>
    </source>
</evidence>